<dbReference type="AlphaFoldDB" id="A0A9Q1ECI9"/>
<proteinExistence type="predicted"/>
<accession>A0A9Q1ECI9</accession>
<evidence type="ECO:0000313" key="3">
    <source>
        <dbReference type="Proteomes" id="UP001152622"/>
    </source>
</evidence>
<comment type="caution">
    <text evidence="2">The sequence shown here is derived from an EMBL/GenBank/DDBJ whole genome shotgun (WGS) entry which is preliminary data.</text>
</comment>
<feature type="region of interest" description="Disordered" evidence="1">
    <location>
        <begin position="11"/>
        <end position="50"/>
    </location>
</feature>
<keyword evidence="3" id="KW-1185">Reference proteome</keyword>
<sequence>MMFPRTAYYCTARSPGNPNGSGRLSPRRSSCGWKEPSRRTITSWAPRESS</sequence>
<dbReference type="Proteomes" id="UP001152622">
    <property type="component" value="Chromosome 20"/>
</dbReference>
<dbReference type="EMBL" id="JAINUF010000020">
    <property type="protein sequence ID" value="KAJ8336246.1"/>
    <property type="molecule type" value="Genomic_DNA"/>
</dbReference>
<protein>
    <submittedName>
        <fullName evidence="2">Uncharacterized protein</fullName>
    </submittedName>
</protein>
<reference evidence="2" key="1">
    <citation type="journal article" date="2023" name="Science">
        <title>Genome structures resolve the early diversification of teleost fishes.</title>
        <authorList>
            <person name="Parey E."/>
            <person name="Louis A."/>
            <person name="Montfort J."/>
            <person name="Bouchez O."/>
            <person name="Roques C."/>
            <person name="Iampietro C."/>
            <person name="Lluch J."/>
            <person name="Castinel A."/>
            <person name="Donnadieu C."/>
            <person name="Desvignes T."/>
            <person name="Floi Bucao C."/>
            <person name="Jouanno E."/>
            <person name="Wen M."/>
            <person name="Mejri S."/>
            <person name="Dirks R."/>
            <person name="Jansen H."/>
            <person name="Henkel C."/>
            <person name="Chen W.J."/>
            <person name="Zahm M."/>
            <person name="Cabau C."/>
            <person name="Klopp C."/>
            <person name="Thompson A.W."/>
            <person name="Robinson-Rechavi M."/>
            <person name="Braasch I."/>
            <person name="Lecointre G."/>
            <person name="Bobe J."/>
            <person name="Postlethwait J.H."/>
            <person name="Berthelot C."/>
            <person name="Roest Crollius H."/>
            <person name="Guiguen Y."/>
        </authorList>
    </citation>
    <scope>NUCLEOTIDE SEQUENCE</scope>
    <source>
        <strain evidence="2">WJC10195</strain>
    </source>
</reference>
<evidence type="ECO:0000256" key="1">
    <source>
        <dbReference type="SAM" id="MobiDB-lite"/>
    </source>
</evidence>
<gene>
    <name evidence="2" type="ORF">SKAU_G00395890</name>
</gene>
<evidence type="ECO:0000313" key="2">
    <source>
        <dbReference type="EMBL" id="KAJ8336246.1"/>
    </source>
</evidence>
<name>A0A9Q1ECI9_SYNKA</name>
<organism evidence="2 3">
    <name type="scientific">Synaphobranchus kaupii</name>
    <name type="common">Kaup's arrowtooth eel</name>
    <dbReference type="NCBI Taxonomy" id="118154"/>
    <lineage>
        <taxon>Eukaryota</taxon>
        <taxon>Metazoa</taxon>
        <taxon>Chordata</taxon>
        <taxon>Craniata</taxon>
        <taxon>Vertebrata</taxon>
        <taxon>Euteleostomi</taxon>
        <taxon>Actinopterygii</taxon>
        <taxon>Neopterygii</taxon>
        <taxon>Teleostei</taxon>
        <taxon>Anguilliformes</taxon>
        <taxon>Synaphobranchidae</taxon>
        <taxon>Synaphobranchus</taxon>
    </lineage>
</organism>